<keyword evidence="2" id="KW-0732">Signal</keyword>
<organism evidence="3 4">
    <name type="scientific">Phytophthora ramorum</name>
    <name type="common">Sudden oak death agent</name>
    <dbReference type="NCBI Taxonomy" id="164328"/>
    <lineage>
        <taxon>Eukaryota</taxon>
        <taxon>Sar</taxon>
        <taxon>Stramenopiles</taxon>
        <taxon>Oomycota</taxon>
        <taxon>Peronosporomycetes</taxon>
        <taxon>Peronosporales</taxon>
        <taxon>Peronosporaceae</taxon>
        <taxon>Phytophthora</taxon>
    </lineage>
</organism>
<protein>
    <submittedName>
        <fullName evidence="3">Elicitin-like protein RAL13E</fullName>
    </submittedName>
</protein>
<dbReference type="SMART" id="SM01187">
    <property type="entry name" value="Elicitin"/>
    <property type="match status" value="2"/>
</dbReference>
<evidence type="ECO:0000256" key="2">
    <source>
        <dbReference type="SAM" id="SignalP"/>
    </source>
</evidence>
<feature type="chain" id="PRO_5003586271" evidence="2">
    <location>
        <begin position="26"/>
        <end position="380"/>
    </location>
</feature>
<accession>H3GK76</accession>
<dbReference type="InterPro" id="IPR002200">
    <property type="entry name" value="Elicitin"/>
</dbReference>
<dbReference type="EMBL" id="DS566016">
    <property type="status" value="NOT_ANNOTATED_CDS"/>
    <property type="molecule type" value="Genomic_DNA"/>
</dbReference>
<sequence length="380" mass="38745">MTSTRNTFAIVCLAALLMLQTSVLAANCTSDEQTTVNNVYTDLANSSACADLISDSGATSLTYCMNSDCVSELSDAVDQLPDCTSDDEIDRKTGLQAIVAFCSNATEVLDQSASASASGSADADATDGSGSVVSGVTSNVMTTTGAAVVALYFFAALFVDQQLAAFTFENLSFHSSLRCLSEDEEPSSYRVLFFSTTNAAECTDSETTYANSVWAAAAATSACAPYVTQTEPVYVNAPCTATDCVTVVEGVAKNLPDCTYSGINNKIEVQNALTSCNGGDTEDAGTLTTDAPASTTATSEVDSGTSTSSSSSLTPSATASIAPISNSSSSLTPASTASTTSCTTTEVTSISNLFNSTAKSAECTADSNINSSSVDIKSAT</sequence>
<evidence type="ECO:0000313" key="3">
    <source>
        <dbReference type="EnsemblProtists" id="Phyra76640"/>
    </source>
</evidence>
<dbReference type="VEuPathDB" id="FungiDB:KRP22_11505"/>
<proteinExistence type="predicted"/>
<feature type="signal peptide" evidence="2">
    <location>
        <begin position="1"/>
        <end position="25"/>
    </location>
</feature>
<reference evidence="3" key="2">
    <citation type="submission" date="2015-06" db="UniProtKB">
        <authorList>
            <consortium name="EnsemblProtists"/>
        </authorList>
    </citation>
    <scope>IDENTIFICATION</scope>
    <source>
        <strain evidence="3">Pr102</strain>
    </source>
</reference>
<name>H3GK76_PHYRM</name>
<dbReference type="eggNOG" id="ENOG502SR0V">
    <property type="taxonomic scope" value="Eukaryota"/>
</dbReference>
<dbReference type="EnsemblProtists" id="Phyra76640">
    <property type="protein sequence ID" value="Phyra76640"/>
    <property type="gene ID" value="Phyra76640"/>
</dbReference>
<feature type="compositionally biased region" description="Low complexity" evidence="1">
    <location>
        <begin position="286"/>
        <end position="318"/>
    </location>
</feature>
<feature type="region of interest" description="Disordered" evidence="1">
    <location>
        <begin position="283"/>
        <end position="318"/>
    </location>
</feature>
<dbReference type="VEuPathDB" id="FungiDB:KRP23_11263"/>
<dbReference type="VEuPathDB" id="FungiDB:KRP23_11264"/>
<dbReference type="VEuPathDB" id="FungiDB:KRP22_11506"/>
<dbReference type="AlphaFoldDB" id="H3GK76"/>
<evidence type="ECO:0000256" key="1">
    <source>
        <dbReference type="SAM" id="MobiDB-lite"/>
    </source>
</evidence>
<dbReference type="InParanoid" id="H3GK76"/>
<dbReference type="GO" id="GO:0005576">
    <property type="term" value="C:extracellular region"/>
    <property type="evidence" value="ECO:0007669"/>
    <property type="project" value="InterPro"/>
</dbReference>
<dbReference type="Proteomes" id="UP000005238">
    <property type="component" value="Unassembled WGS sequence"/>
</dbReference>
<evidence type="ECO:0000313" key="4">
    <source>
        <dbReference type="Proteomes" id="UP000005238"/>
    </source>
</evidence>
<reference evidence="4" key="1">
    <citation type="journal article" date="2006" name="Science">
        <title>Phytophthora genome sequences uncover evolutionary origins and mechanisms of pathogenesis.</title>
        <authorList>
            <person name="Tyler B.M."/>
            <person name="Tripathy S."/>
            <person name="Zhang X."/>
            <person name="Dehal P."/>
            <person name="Jiang R.H."/>
            <person name="Aerts A."/>
            <person name="Arredondo F.D."/>
            <person name="Baxter L."/>
            <person name="Bensasson D."/>
            <person name="Beynon J.L."/>
            <person name="Chapman J."/>
            <person name="Damasceno C.M."/>
            <person name="Dorrance A.E."/>
            <person name="Dou D."/>
            <person name="Dickerman A.W."/>
            <person name="Dubchak I.L."/>
            <person name="Garbelotto M."/>
            <person name="Gijzen M."/>
            <person name="Gordon S.G."/>
            <person name="Govers F."/>
            <person name="Grunwald N.J."/>
            <person name="Huang W."/>
            <person name="Ivors K.L."/>
            <person name="Jones R.W."/>
            <person name="Kamoun S."/>
            <person name="Krampis K."/>
            <person name="Lamour K.H."/>
            <person name="Lee M.K."/>
            <person name="McDonald W.H."/>
            <person name="Medina M."/>
            <person name="Meijer H.J."/>
            <person name="Nordberg E.K."/>
            <person name="Maclean D.J."/>
            <person name="Ospina-Giraldo M.D."/>
            <person name="Morris P.F."/>
            <person name="Phuntumart V."/>
            <person name="Putnam N.H."/>
            <person name="Rash S."/>
            <person name="Rose J.K."/>
            <person name="Sakihama Y."/>
            <person name="Salamov A.A."/>
            <person name="Savidor A."/>
            <person name="Scheuring C.F."/>
            <person name="Smith B.M."/>
            <person name="Sobral B.W."/>
            <person name="Terry A."/>
            <person name="Torto-Alalibo T.A."/>
            <person name="Win J."/>
            <person name="Xu Z."/>
            <person name="Zhang H."/>
            <person name="Grigoriev I.V."/>
            <person name="Rokhsar D.S."/>
            <person name="Boore J.L."/>
        </authorList>
    </citation>
    <scope>NUCLEOTIDE SEQUENCE [LARGE SCALE GENOMIC DNA]</scope>
    <source>
        <strain evidence="4">Pr102</strain>
    </source>
</reference>
<keyword evidence="4" id="KW-1185">Reference proteome</keyword>
<dbReference type="HOGENOM" id="CLU_728582_0_0_1"/>